<organism evidence="1 2">
    <name type="scientific">Asticcacaulis biprosthecium C19</name>
    <dbReference type="NCBI Taxonomy" id="715226"/>
    <lineage>
        <taxon>Bacteria</taxon>
        <taxon>Pseudomonadati</taxon>
        <taxon>Pseudomonadota</taxon>
        <taxon>Alphaproteobacteria</taxon>
        <taxon>Caulobacterales</taxon>
        <taxon>Caulobacteraceae</taxon>
        <taxon>Asticcacaulis</taxon>
    </lineage>
</organism>
<keyword evidence="2" id="KW-1185">Reference proteome</keyword>
<reference evidence="2" key="1">
    <citation type="submission" date="2011-03" db="EMBL/GenBank/DDBJ databases">
        <title>Draft genome sequence of Brevundimonas diminuta.</title>
        <authorList>
            <person name="Brown P.J.B."/>
            <person name="Buechlein A."/>
            <person name="Hemmerich C."/>
            <person name="Brun Y.V."/>
        </authorList>
    </citation>
    <scope>NUCLEOTIDE SEQUENCE [LARGE SCALE GENOMIC DNA]</scope>
    <source>
        <strain evidence="2">C19</strain>
    </source>
</reference>
<name>F4QH36_9CAUL</name>
<evidence type="ECO:0000313" key="2">
    <source>
        <dbReference type="Proteomes" id="UP000006512"/>
    </source>
</evidence>
<dbReference type="EMBL" id="GL883077">
    <property type="protein sequence ID" value="EGF92573.1"/>
    <property type="molecule type" value="Genomic_DNA"/>
</dbReference>
<dbReference type="HOGENOM" id="CLU_3246572_0_0_5"/>
<protein>
    <submittedName>
        <fullName evidence="1">Uncharacterized protein</fullName>
    </submittedName>
</protein>
<accession>F4QH36</accession>
<dbReference type="Proteomes" id="UP000006512">
    <property type="component" value="Unassembled WGS sequence"/>
</dbReference>
<evidence type="ECO:0000313" key="1">
    <source>
        <dbReference type="EMBL" id="EGF92573.1"/>
    </source>
</evidence>
<dbReference type="AlphaFoldDB" id="F4QH36"/>
<sequence length="42" mass="4763">MSENPFGYGFGEMTVRSILLKGKVEGPPEPGVWLNLNFEFQF</sequence>
<gene>
    <name evidence="1" type="ORF">ABI_10100</name>
</gene>
<proteinExistence type="predicted"/>